<evidence type="ECO:0000259" key="2">
    <source>
        <dbReference type="PROSITE" id="PS50146"/>
    </source>
</evidence>
<dbReference type="Pfam" id="PF00781">
    <property type="entry name" value="DAGK_cat"/>
    <property type="match status" value="1"/>
</dbReference>
<comment type="caution">
    <text evidence="3">The sequence shown here is derived from an EMBL/GenBank/DDBJ whole genome shotgun (WGS) entry which is preliminary data.</text>
</comment>
<organism evidence="3 4">
    <name type="scientific">Streptomyces fuscus</name>
    <dbReference type="NCBI Taxonomy" id="3048495"/>
    <lineage>
        <taxon>Bacteria</taxon>
        <taxon>Bacillati</taxon>
        <taxon>Actinomycetota</taxon>
        <taxon>Actinomycetes</taxon>
        <taxon>Kitasatosporales</taxon>
        <taxon>Streptomycetaceae</taxon>
        <taxon>Streptomyces</taxon>
    </lineage>
</organism>
<keyword evidence="1" id="KW-1133">Transmembrane helix</keyword>
<accession>A0ABT7J4N9</accession>
<gene>
    <name evidence="3" type="ORF">QNN03_25685</name>
</gene>
<evidence type="ECO:0000313" key="4">
    <source>
        <dbReference type="Proteomes" id="UP001241926"/>
    </source>
</evidence>
<keyword evidence="1" id="KW-0472">Membrane</keyword>
<dbReference type="Gene3D" id="3.40.50.10330">
    <property type="entry name" value="Probable inorganic polyphosphate/atp-NAD kinase, domain 1"/>
    <property type="match status" value="1"/>
</dbReference>
<dbReference type="GO" id="GO:0016301">
    <property type="term" value="F:kinase activity"/>
    <property type="evidence" value="ECO:0007669"/>
    <property type="project" value="UniProtKB-KW"/>
</dbReference>
<dbReference type="InterPro" id="IPR016064">
    <property type="entry name" value="NAD/diacylglycerol_kinase_sf"/>
</dbReference>
<sequence length="445" mass="47025">MIDDVSGRSYRVQRWAARGSLAAAGLALLVPLAYGGVGGVLMLVGGAFGVVVTVAAVWWTLTLRGPLRGVAALVVLTVPACVVALFAVTLFWALPVAVALWALAVWLGRYALRGTGTHRVRERRCPPPARPFLIMNPRSGGGKVGRFGLKERAERLGARVVVLDPEKQQDVTELARGAVAAGADLLGVAGGDGTQALVAAVAAEHDIPFLVVTAGTRNHFALDLGLDRDDPTTCLDALTDGVELRVDLGFANDRPFVNNASFGAYAAIVQSPSYRADKLGTSLELLPDLLTGKQGPRLTARAGDTTLDAPQAVLVSNNPYRTGDPFGFGRRDRLDTGMLGMLGVRVENAAEAAALVLDPAPAGLTVLTAREVVVESDGPEVEVGLDGEGLVLSSPVRCRIEPGALRVRVPRHRPGLARRDPALDWRRLRKLAATVGRTARPHYRG</sequence>
<evidence type="ECO:0000313" key="3">
    <source>
        <dbReference type="EMBL" id="MDL2079837.1"/>
    </source>
</evidence>
<feature type="domain" description="DAGKc" evidence="2">
    <location>
        <begin position="126"/>
        <end position="255"/>
    </location>
</feature>
<protein>
    <submittedName>
        <fullName evidence="3">Diacylglycerol kinase family protein</fullName>
    </submittedName>
</protein>
<dbReference type="EMBL" id="JASJUS010000027">
    <property type="protein sequence ID" value="MDL2079837.1"/>
    <property type="molecule type" value="Genomic_DNA"/>
</dbReference>
<dbReference type="Proteomes" id="UP001241926">
    <property type="component" value="Unassembled WGS sequence"/>
</dbReference>
<feature type="transmembrane region" description="Helical" evidence="1">
    <location>
        <begin position="15"/>
        <end position="34"/>
    </location>
</feature>
<dbReference type="Gene3D" id="2.60.200.40">
    <property type="match status" value="1"/>
</dbReference>
<keyword evidence="3" id="KW-0418">Kinase</keyword>
<name>A0ABT7J4N9_9ACTN</name>
<dbReference type="RefSeq" id="WP_285435340.1">
    <property type="nucleotide sequence ID" value="NZ_JASJUS010000027.1"/>
</dbReference>
<feature type="transmembrane region" description="Helical" evidence="1">
    <location>
        <begin position="40"/>
        <end position="60"/>
    </location>
</feature>
<keyword evidence="1" id="KW-0812">Transmembrane</keyword>
<keyword evidence="3" id="KW-0808">Transferase</keyword>
<dbReference type="InterPro" id="IPR017438">
    <property type="entry name" value="ATP-NAD_kinase_N"/>
</dbReference>
<feature type="transmembrane region" description="Helical" evidence="1">
    <location>
        <begin position="67"/>
        <end position="86"/>
    </location>
</feature>
<evidence type="ECO:0000256" key="1">
    <source>
        <dbReference type="SAM" id="Phobius"/>
    </source>
</evidence>
<dbReference type="SUPFAM" id="SSF111331">
    <property type="entry name" value="NAD kinase/diacylglycerol kinase-like"/>
    <property type="match status" value="1"/>
</dbReference>
<keyword evidence="4" id="KW-1185">Reference proteome</keyword>
<dbReference type="InterPro" id="IPR001206">
    <property type="entry name" value="Diacylglycerol_kinase_cat_dom"/>
</dbReference>
<dbReference type="PROSITE" id="PS50146">
    <property type="entry name" value="DAGK"/>
    <property type="match status" value="1"/>
</dbReference>
<reference evidence="3 4" key="1">
    <citation type="submission" date="2023-05" db="EMBL/GenBank/DDBJ databases">
        <title>Streptomyces fuscus sp. nov., a brown-black pigment producing actinomyces isolated from dry sand of Sea duck farm.</title>
        <authorList>
            <person name="Xie J."/>
            <person name="Shen N."/>
        </authorList>
    </citation>
    <scope>NUCLEOTIDE SEQUENCE [LARGE SCALE GENOMIC DNA]</scope>
    <source>
        <strain evidence="3 4">GXMU-J15</strain>
    </source>
</reference>
<proteinExistence type="predicted"/>